<accession>A0AAD9LKP9</accession>
<gene>
    <name evidence="1" type="ORF">X943_003790</name>
</gene>
<protein>
    <submittedName>
        <fullName evidence="1">ADP-ribosylation factor</fullName>
    </submittedName>
</protein>
<evidence type="ECO:0000313" key="1">
    <source>
        <dbReference type="EMBL" id="KAK1939831.1"/>
    </source>
</evidence>
<proteinExistence type="predicted"/>
<dbReference type="AlphaFoldDB" id="A0AAD9LKP9"/>
<organism evidence="1 2">
    <name type="scientific">Babesia divergens</name>
    <dbReference type="NCBI Taxonomy" id="32595"/>
    <lineage>
        <taxon>Eukaryota</taxon>
        <taxon>Sar</taxon>
        <taxon>Alveolata</taxon>
        <taxon>Apicomplexa</taxon>
        <taxon>Aconoidasida</taxon>
        <taxon>Piroplasmida</taxon>
        <taxon>Babesiidae</taxon>
        <taxon>Babesia</taxon>
    </lineage>
</organism>
<dbReference type="Gene3D" id="3.40.50.300">
    <property type="entry name" value="P-loop containing nucleotide triphosphate hydrolases"/>
    <property type="match status" value="1"/>
</dbReference>
<reference evidence="1" key="2">
    <citation type="submission" date="2021-05" db="EMBL/GenBank/DDBJ databases">
        <authorList>
            <person name="Pain A."/>
        </authorList>
    </citation>
    <scope>NUCLEOTIDE SEQUENCE</scope>
    <source>
        <strain evidence="1">1802A</strain>
    </source>
</reference>
<sequence length="253" mass="28342">MGLFNVLKRLPLECFRWAFRVPCLAVALVVRTVRLAVRVLQRMLGSLLFGIVSESERILIVGAPNSGKSALLYRIKLGEFIQTVATSCYIEEDTTLCHICLAPSELCMHCEVNHFDAIRVCLCECGINDDNDVVEDQIKYSSRVLLVLDSTDPAATGSALQHIANIITQHNFFHQSPKYVLFNNKTDIVGSNTASLMSQLNKPRHLQNRIIWVNGSALTGEGIVDAVKFLLLDEQWKIRTSSVHEIDDLIQFN</sequence>
<name>A0AAD9LKP9_BABDI</name>
<reference evidence="1" key="1">
    <citation type="journal article" date="2014" name="Nucleic Acids Res.">
        <title>The evolutionary dynamics of variant antigen genes in Babesia reveal a history of genomic innovation underlying host-parasite interaction.</title>
        <authorList>
            <person name="Jackson A.P."/>
            <person name="Otto T.D."/>
            <person name="Darby A."/>
            <person name="Ramaprasad A."/>
            <person name="Xia D."/>
            <person name="Echaide I.E."/>
            <person name="Farber M."/>
            <person name="Gahlot S."/>
            <person name="Gamble J."/>
            <person name="Gupta D."/>
            <person name="Gupta Y."/>
            <person name="Jackson L."/>
            <person name="Malandrin L."/>
            <person name="Malas T.B."/>
            <person name="Moussa E."/>
            <person name="Nair M."/>
            <person name="Reid A.J."/>
            <person name="Sanders M."/>
            <person name="Sharma J."/>
            <person name="Tracey A."/>
            <person name="Quail M.A."/>
            <person name="Weir W."/>
            <person name="Wastling J.M."/>
            <person name="Hall N."/>
            <person name="Willadsen P."/>
            <person name="Lingelbach K."/>
            <person name="Shiels B."/>
            <person name="Tait A."/>
            <person name="Berriman M."/>
            <person name="Allred D.R."/>
            <person name="Pain A."/>
        </authorList>
    </citation>
    <scope>NUCLEOTIDE SEQUENCE</scope>
    <source>
        <strain evidence="1">1802A</strain>
    </source>
</reference>
<dbReference type="SUPFAM" id="SSF52540">
    <property type="entry name" value="P-loop containing nucleoside triphosphate hydrolases"/>
    <property type="match status" value="1"/>
</dbReference>
<comment type="caution">
    <text evidence="1">The sequence shown here is derived from an EMBL/GenBank/DDBJ whole genome shotgun (WGS) entry which is preliminary data.</text>
</comment>
<keyword evidence="2" id="KW-1185">Reference proteome</keyword>
<dbReference type="EMBL" id="JAHBMH010000007">
    <property type="protein sequence ID" value="KAK1939831.1"/>
    <property type="molecule type" value="Genomic_DNA"/>
</dbReference>
<evidence type="ECO:0000313" key="2">
    <source>
        <dbReference type="Proteomes" id="UP001195914"/>
    </source>
</evidence>
<dbReference type="InterPro" id="IPR027417">
    <property type="entry name" value="P-loop_NTPase"/>
</dbReference>
<dbReference type="Proteomes" id="UP001195914">
    <property type="component" value="Unassembled WGS sequence"/>
</dbReference>